<evidence type="ECO:0000313" key="2">
    <source>
        <dbReference type="EMBL" id="EAU48460.1"/>
    </source>
</evidence>
<proteinExistence type="predicted"/>
<comment type="caution">
    <text evidence="2">The sequence shown here is derived from an EMBL/GenBank/DDBJ whole genome shotgun (WGS) entry which is preliminary data.</text>
</comment>
<name>Q0FWU2_SALBH</name>
<dbReference type="HOGENOM" id="CLU_2827308_0_0_5"/>
<evidence type="ECO:0000256" key="1">
    <source>
        <dbReference type="SAM" id="MobiDB-lite"/>
    </source>
</evidence>
<reference evidence="2 3" key="1">
    <citation type="journal article" date="2010" name="J. Bacteriol.">
        <title>Genome sequences of Pelagibaca bermudensis HTCC2601T and Maritimibacter alkaliphilus HTCC2654T, the type strains of two marine Roseobacter genera.</title>
        <authorList>
            <person name="Thrash J.C."/>
            <person name="Cho J.C."/>
            <person name="Ferriera S."/>
            <person name="Johnson J."/>
            <person name="Vergin K.L."/>
            <person name="Giovannoni S.J."/>
        </authorList>
    </citation>
    <scope>NUCLEOTIDE SEQUENCE [LARGE SCALE GENOMIC DNA]</scope>
    <source>
        <strain evidence="3">DSM 26914 / JCM 13377 / KCTC 12554 / HTCC2601</strain>
    </source>
</reference>
<protein>
    <submittedName>
        <fullName evidence="2">Uncharacterized protein</fullName>
    </submittedName>
</protein>
<dbReference type="STRING" id="314265.R2601_02768"/>
<evidence type="ECO:0000313" key="3">
    <source>
        <dbReference type="Proteomes" id="UP000006230"/>
    </source>
</evidence>
<organism evidence="2 3">
    <name type="scientific">Salipiger bermudensis (strain DSM 26914 / JCM 13377 / KCTC 12554 / HTCC2601)</name>
    <name type="common">Pelagibaca bermudensis</name>
    <dbReference type="NCBI Taxonomy" id="314265"/>
    <lineage>
        <taxon>Bacteria</taxon>
        <taxon>Pseudomonadati</taxon>
        <taxon>Pseudomonadota</taxon>
        <taxon>Alphaproteobacteria</taxon>
        <taxon>Rhodobacterales</taxon>
        <taxon>Roseobacteraceae</taxon>
        <taxon>Salipiger</taxon>
    </lineage>
</organism>
<sequence length="66" mass="6721">MPLKNSVETPPISITLKAKARTSPGSTLIQTIIASAASASSTMIPAPPTTARRHFSGKAAEAEAST</sequence>
<gene>
    <name evidence="2" type="ORF">R2601_02768</name>
</gene>
<keyword evidence="3" id="KW-1185">Reference proteome</keyword>
<dbReference type="AlphaFoldDB" id="Q0FWU2"/>
<accession>Q0FWU2</accession>
<dbReference type="EMBL" id="AATQ01000001">
    <property type="protein sequence ID" value="EAU48460.1"/>
    <property type="molecule type" value="Genomic_DNA"/>
</dbReference>
<feature type="region of interest" description="Disordered" evidence="1">
    <location>
        <begin position="39"/>
        <end position="66"/>
    </location>
</feature>
<dbReference type="Proteomes" id="UP000006230">
    <property type="component" value="Unassembled WGS sequence"/>
</dbReference>